<dbReference type="PROSITE" id="PS50088">
    <property type="entry name" value="ANK_REPEAT"/>
    <property type="match status" value="1"/>
</dbReference>
<keyword evidence="5" id="KW-1185">Reference proteome</keyword>
<dbReference type="Proteomes" id="UP000265160">
    <property type="component" value="LG18"/>
</dbReference>
<dbReference type="GO" id="GO:0031436">
    <property type="term" value="C:BRCA1-BARD1 complex"/>
    <property type="evidence" value="ECO:0007669"/>
    <property type="project" value="TreeGrafter"/>
</dbReference>
<keyword evidence="1" id="KW-0677">Repeat</keyword>
<evidence type="ECO:0000313" key="4">
    <source>
        <dbReference type="Ensembl" id="ENSMZEP00005033952.1"/>
    </source>
</evidence>
<dbReference type="InterPro" id="IPR002110">
    <property type="entry name" value="Ankyrin_rpt"/>
</dbReference>
<dbReference type="GO" id="GO:0070531">
    <property type="term" value="C:BRCA1-A complex"/>
    <property type="evidence" value="ECO:0007669"/>
    <property type="project" value="TreeGrafter"/>
</dbReference>
<reference evidence="4" key="3">
    <citation type="submission" date="2025-09" db="UniProtKB">
        <authorList>
            <consortium name="Ensembl"/>
        </authorList>
    </citation>
    <scope>IDENTIFICATION</scope>
</reference>
<dbReference type="AlphaFoldDB" id="A0A3P9DIE1"/>
<sequence>MEDCTLEEQLLLHAKEGNCPQVQRLLQSRIHQNSSLNINCRSRSKTCSGWTPLHLACSFGHRDVVEELLKAGADVNLQNNLGDTPLHKAAYAGRKVRIERGKSSASLQSVKAR</sequence>
<dbReference type="GO" id="GO:0085020">
    <property type="term" value="P:protein K6-linked ubiquitination"/>
    <property type="evidence" value="ECO:0007669"/>
    <property type="project" value="TreeGrafter"/>
</dbReference>
<dbReference type="STRING" id="106582.ENSMZEP00005033952"/>
<dbReference type="InterPro" id="IPR036770">
    <property type="entry name" value="Ankyrin_rpt-contain_sf"/>
</dbReference>
<feature type="repeat" description="ANK" evidence="3">
    <location>
        <begin position="48"/>
        <end position="80"/>
    </location>
</feature>
<name>A0A3P9DIE1_9CICH</name>
<dbReference type="PROSITE" id="PS50297">
    <property type="entry name" value="ANK_REP_REGION"/>
    <property type="match status" value="1"/>
</dbReference>
<organism evidence="4 5">
    <name type="scientific">Maylandia zebra</name>
    <name type="common">zebra mbuna</name>
    <dbReference type="NCBI Taxonomy" id="106582"/>
    <lineage>
        <taxon>Eukaryota</taxon>
        <taxon>Metazoa</taxon>
        <taxon>Chordata</taxon>
        <taxon>Craniata</taxon>
        <taxon>Vertebrata</taxon>
        <taxon>Euteleostomi</taxon>
        <taxon>Actinopterygii</taxon>
        <taxon>Neopterygii</taxon>
        <taxon>Teleostei</taxon>
        <taxon>Neoteleostei</taxon>
        <taxon>Acanthomorphata</taxon>
        <taxon>Ovalentaria</taxon>
        <taxon>Cichlomorphae</taxon>
        <taxon>Cichliformes</taxon>
        <taxon>Cichlidae</taxon>
        <taxon>African cichlids</taxon>
        <taxon>Pseudocrenilabrinae</taxon>
        <taxon>Haplochromini</taxon>
        <taxon>Maylandia</taxon>
        <taxon>Maylandia zebra complex</taxon>
    </lineage>
</organism>
<evidence type="ECO:0000256" key="2">
    <source>
        <dbReference type="ARBA" id="ARBA00023043"/>
    </source>
</evidence>
<proteinExistence type="predicted"/>
<dbReference type="Pfam" id="PF12796">
    <property type="entry name" value="Ank_2"/>
    <property type="match status" value="1"/>
</dbReference>
<dbReference type="PANTHER" id="PTHR24171:SF8">
    <property type="entry name" value="BRCA1-ASSOCIATED RING DOMAIN PROTEIN 1"/>
    <property type="match status" value="1"/>
</dbReference>
<dbReference type="SUPFAM" id="SSF48403">
    <property type="entry name" value="Ankyrin repeat"/>
    <property type="match status" value="1"/>
</dbReference>
<reference evidence="4" key="2">
    <citation type="submission" date="2025-08" db="UniProtKB">
        <authorList>
            <consortium name="Ensembl"/>
        </authorList>
    </citation>
    <scope>IDENTIFICATION</scope>
</reference>
<protein>
    <submittedName>
        <fullName evidence="4">Uncharacterized protein</fullName>
    </submittedName>
</protein>
<evidence type="ECO:0000313" key="5">
    <source>
        <dbReference type="Proteomes" id="UP000265160"/>
    </source>
</evidence>
<dbReference type="PANTHER" id="PTHR24171">
    <property type="entry name" value="ANKYRIN REPEAT DOMAIN-CONTAINING PROTEIN 39-RELATED"/>
    <property type="match status" value="1"/>
</dbReference>
<keyword evidence="2 3" id="KW-0040">ANK repeat</keyword>
<dbReference type="Gene3D" id="1.25.40.20">
    <property type="entry name" value="Ankyrin repeat-containing domain"/>
    <property type="match status" value="1"/>
</dbReference>
<dbReference type="GO" id="GO:0004842">
    <property type="term" value="F:ubiquitin-protein transferase activity"/>
    <property type="evidence" value="ECO:0007669"/>
    <property type="project" value="TreeGrafter"/>
</dbReference>
<reference evidence="4 5" key="1">
    <citation type="journal article" date="2014" name="Nature">
        <title>The genomic substrate for adaptive radiation in African cichlid fish.</title>
        <authorList>
            <person name="Brawand D."/>
            <person name="Wagner C.E."/>
            <person name="Li Y.I."/>
            <person name="Malinsky M."/>
            <person name="Keller I."/>
            <person name="Fan S."/>
            <person name="Simakov O."/>
            <person name="Ng A.Y."/>
            <person name="Lim Z.W."/>
            <person name="Bezault E."/>
            <person name="Turner-Maier J."/>
            <person name="Johnson J."/>
            <person name="Alcazar R."/>
            <person name="Noh H.J."/>
            <person name="Russell P."/>
            <person name="Aken B."/>
            <person name="Alfoldi J."/>
            <person name="Amemiya C."/>
            <person name="Azzouzi N."/>
            <person name="Baroiller J.F."/>
            <person name="Barloy-Hubler F."/>
            <person name="Berlin A."/>
            <person name="Bloomquist R."/>
            <person name="Carleton K.L."/>
            <person name="Conte M.A."/>
            <person name="D'Cotta H."/>
            <person name="Eshel O."/>
            <person name="Gaffney L."/>
            <person name="Galibert F."/>
            <person name="Gante H.F."/>
            <person name="Gnerre S."/>
            <person name="Greuter L."/>
            <person name="Guyon R."/>
            <person name="Haddad N.S."/>
            <person name="Haerty W."/>
            <person name="Harris R.M."/>
            <person name="Hofmann H.A."/>
            <person name="Hourlier T."/>
            <person name="Hulata G."/>
            <person name="Jaffe D.B."/>
            <person name="Lara M."/>
            <person name="Lee A.P."/>
            <person name="MacCallum I."/>
            <person name="Mwaiko S."/>
            <person name="Nikaido M."/>
            <person name="Nishihara H."/>
            <person name="Ozouf-Costaz C."/>
            <person name="Penman D.J."/>
            <person name="Przybylski D."/>
            <person name="Rakotomanga M."/>
            <person name="Renn S.C.P."/>
            <person name="Ribeiro F.J."/>
            <person name="Ron M."/>
            <person name="Salzburger W."/>
            <person name="Sanchez-Pulido L."/>
            <person name="Santos M.E."/>
            <person name="Searle S."/>
            <person name="Sharpe T."/>
            <person name="Swofford R."/>
            <person name="Tan F.J."/>
            <person name="Williams L."/>
            <person name="Young S."/>
            <person name="Yin S."/>
            <person name="Okada N."/>
            <person name="Kocher T.D."/>
            <person name="Miska E.A."/>
            <person name="Lander E.S."/>
            <person name="Venkatesh B."/>
            <person name="Fernald R.D."/>
            <person name="Meyer A."/>
            <person name="Ponting C.P."/>
            <person name="Streelman J.T."/>
            <person name="Lindblad-Toh K."/>
            <person name="Seehausen O."/>
            <person name="Di Palma F."/>
        </authorList>
    </citation>
    <scope>NUCLEOTIDE SEQUENCE</scope>
</reference>
<dbReference type="Ensembl" id="ENSMZET00005035148.1">
    <property type="protein sequence ID" value="ENSMZEP00005033952.1"/>
    <property type="gene ID" value="ENSMZEG00005025389.1"/>
</dbReference>
<evidence type="ECO:0000256" key="3">
    <source>
        <dbReference type="PROSITE-ProRule" id="PRU00023"/>
    </source>
</evidence>
<evidence type="ECO:0000256" key="1">
    <source>
        <dbReference type="ARBA" id="ARBA00022737"/>
    </source>
</evidence>
<dbReference type="SMART" id="SM00248">
    <property type="entry name" value="ANK"/>
    <property type="match status" value="1"/>
</dbReference>
<accession>A0A3P9DIE1</accession>
<dbReference type="GeneTree" id="ENSGT00940000167019"/>